<feature type="transmembrane region" description="Helical" evidence="1">
    <location>
        <begin position="35"/>
        <end position="57"/>
    </location>
</feature>
<evidence type="ECO:0000256" key="1">
    <source>
        <dbReference type="SAM" id="Phobius"/>
    </source>
</evidence>
<keyword evidence="1" id="KW-1133">Transmembrane helix</keyword>
<organism evidence="2">
    <name type="scientific">Rhizophora mucronata</name>
    <name type="common">Asiatic mangrove</name>
    <dbReference type="NCBI Taxonomy" id="61149"/>
    <lineage>
        <taxon>Eukaryota</taxon>
        <taxon>Viridiplantae</taxon>
        <taxon>Streptophyta</taxon>
        <taxon>Embryophyta</taxon>
        <taxon>Tracheophyta</taxon>
        <taxon>Spermatophyta</taxon>
        <taxon>Magnoliopsida</taxon>
        <taxon>eudicotyledons</taxon>
        <taxon>Gunneridae</taxon>
        <taxon>Pentapetalae</taxon>
        <taxon>rosids</taxon>
        <taxon>fabids</taxon>
        <taxon>Malpighiales</taxon>
        <taxon>Rhizophoraceae</taxon>
        <taxon>Rhizophora</taxon>
    </lineage>
</organism>
<protein>
    <submittedName>
        <fullName evidence="2">Uncharacterized protein</fullName>
    </submittedName>
</protein>
<keyword evidence="1" id="KW-0812">Transmembrane</keyword>
<sequence length="58" mass="7014">MLERCYIFEKLNMLQAPVFEDNHTFVIHNMHILQAYLLFIYVMTFKCWCVLMALLLCP</sequence>
<name>A0A2P2R117_RHIMU</name>
<accession>A0A2P2R117</accession>
<dbReference type="AlphaFoldDB" id="A0A2P2R117"/>
<reference evidence="2" key="1">
    <citation type="submission" date="2018-02" db="EMBL/GenBank/DDBJ databases">
        <title>Rhizophora mucronata_Transcriptome.</title>
        <authorList>
            <person name="Meera S.P."/>
            <person name="Sreeshan A."/>
            <person name="Augustine A."/>
        </authorList>
    </citation>
    <scope>NUCLEOTIDE SEQUENCE</scope>
    <source>
        <tissue evidence="2">Leaf</tissue>
    </source>
</reference>
<keyword evidence="1" id="KW-0472">Membrane</keyword>
<dbReference type="EMBL" id="GGEC01092434">
    <property type="protein sequence ID" value="MBX72918.1"/>
    <property type="molecule type" value="Transcribed_RNA"/>
</dbReference>
<proteinExistence type="predicted"/>
<evidence type="ECO:0000313" key="2">
    <source>
        <dbReference type="EMBL" id="MBX72918.1"/>
    </source>
</evidence>